<dbReference type="PIRSF" id="PIRSF000138">
    <property type="entry name" value="Al-hdrx_acd_dh"/>
    <property type="match status" value="1"/>
</dbReference>
<feature type="binding site" evidence="7">
    <location>
        <position position="277"/>
    </location>
    <ligand>
        <name>FMN</name>
        <dbReference type="ChEBI" id="CHEBI:58210"/>
    </ligand>
</feature>
<dbReference type="EMBL" id="CP045851">
    <property type="protein sequence ID" value="QGG96950.1"/>
    <property type="molecule type" value="Genomic_DNA"/>
</dbReference>
<dbReference type="InterPro" id="IPR012133">
    <property type="entry name" value="Alpha-hydoxy_acid_DH_FMN"/>
</dbReference>
<name>A0A5Q2RSR2_9ACTN</name>
<dbReference type="GO" id="GO:0010181">
    <property type="term" value="F:FMN binding"/>
    <property type="evidence" value="ECO:0007669"/>
    <property type="project" value="InterPro"/>
</dbReference>
<feature type="binding site" evidence="7">
    <location>
        <position position="304"/>
    </location>
    <ligand>
        <name>glyoxylate</name>
        <dbReference type="ChEBI" id="CHEBI:36655"/>
    </ligand>
</feature>
<evidence type="ECO:0000256" key="4">
    <source>
        <dbReference type="ARBA" id="ARBA00023002"/>
    </source>
</evidence>
<dbReference type="InterPro" id="IPR037396">
    <property type="entry name" value="FMN_HAD"/>
</dbReference>
<feature type="binding site" evidence="7">
    <location>
        <position position="301"/>
    </location>
    <ligand>
        <name>glyoxylate</name>
        <dbReference type="ChEBI" id="CHEBI:36655"/>
    </ligand>
</feature>
<keyword evidence="2 7" id="KW-0285">Flavoprotein</keyword>
<keyword evidence="4" id="KW-0560">Oxidoreductase</keyword>
<evidence type="ECO:0000256" key="1">
    <source>
        <dbReference type="ARBA" id="ARBA00001917"/>
    </source>
</evidence>
<evidence type="ECO:0000259" key="8">
    <source>
        <dbReference type="PROSITE" id="PS51349"/>
    </source>
</evidence>
<feature type="active site" description="Proton acceptor" evidence="6">
    <location>
        <position position="301"/>
    </location>
</feature>
<feature type="binding site" evidence="7">
    <location>
        <position position="299"/>
    </location>
    <ligand>
        <name>FMN</name>
        <dbReference type="ChEBI" id="CHEBI:58210"/>
    </ligand>
</feature>
<keyword evidence="3 7" id="KW-0288">FMN</keyword>
<evidence type="ECO:0000256" key="3">
    <source>
        <dbReference type="ARBA" id="ARBA00022643"/>
    </source>
</evidence>
<dbReference type="Gene3D" id="3.20.20.70">
    <property type="entry name" value="Aldolase class I"/>
    <property type="match status" value="1"/>
</dbReference>
<feature type="binding site" evidence="7">
    <location>
        <position position="154"/>
    </location>
    <ligand>
        <name>glyoxylate</name>
        <dbReference type="ChEBI" id="CHEBI:36655"/>
    </ligand>
</feature>
<feature type="binding site" evidence="7">
    <location>
        <position position="180"/>
    </location>
    <ligand>
        <name>FMN</name>
        <dbReference type="ChEBI" id="CHEBI:58210"/>
    </ligand>
</feature>
<feature type="binding site" evidence="7">
    <location>
        <position position="189"/>
    </location>
    <ligand>
        <name>glyoxylate</name>
        <dbReference type="ChEBI" id="CHEBI:36655"/>
    </ligand>
</feature>
<evidence type="ECO:0000313" key="10">
    <source>
        <dbReference type="Proteomes" id="UP000334019"/>
    </source>
</evidence>
<dbReference type="InterPro" id="IPR008259">
    <property type="entry name" value="FMN_hydac_DH_AS"/>
</dbReference>
<dbReference type="Pfam" id="PF01070">
    <property type="entry name" value="FMN_dh"/>
    <property type="match status" value="1"/>
</dbReference>
<organism evidence="9 10">
    <name type="scientific">Actinomarinicola tropica</name>
    <dbReference type="NCBI Taxonomy" id="2789776"/>
    <lineage>
        <taxon>Bacteria</taxon>
        <taxon>Bacillati</taxon>
        <taxon>Actinomycetota</taxon>
        <taxon>Acidimicrobiia</taxon>
        <taxon>Acidimicrobiales</taxon>
        <taxon>Iamiaceae</taxon>
        <taxon>Actinomarinicola</taxon>
    </lineage>
</organism>
<sequence length="406" mass="43471">MDVLRTLRSVVRLDRIESDPIERRLRRAASVADLRRIARRRLPGGVFDYIDGAAEDERTLAANSGAFAATTFRPRVLRGLDAVDPTGTLLGGPVAYPLVLAPTGFTRIADPEGELAVARAAARAGLPYTLSTLSTRSIEEVRAVSAGRLWFQVYAWRDRGLVAEMVRRAADARYEALVLTVDTAVLGRRERDVRRGFSLPPAIGPGTILDGALHPAWTLAFLRSEPIRFANVVGRDVGDGASPVTLSDYINTQFDPALSWDDVDWLRSIWDGPIVLKGVQTVDDAALAAERGVDVVCLSNHGGRQLDGAPATFPLVAPVRDAVGDDVTVICDGGVRRGSDIVKAVAAGANAAMAGRAYLYALGAAGERGVDRLLGWFRDDVVRTMSLLGAGTIADLDRDLIELPGA</sequence>
<dbReference type="Proteomes" id="UP000334019">
    <property type="component" value="Chromosome"/>
</dbReference>
<feature type="binding site" evidence="7">
    <location>
        <begin position="355"/>
        <end position="356"/>
    </location>
    <ligand>
        <name>FMN</name>
        <dbReference type="ChEBI" id="CHEBI:58210"/>
    </ligand>
</feature>
<comment type="cofactor">
    <cofactor evidence="1">
        <name>FMN</name>
        <dbReference type="ChEBI" id="CHEBI:58210"/>
    </cofactor>
</comment>
<evidence type="ECO:0000256" key="2">
    <source>
        <dbReference type="ARBA" id="ARBA00022630"/>
    </source>
</evidence>
<feature type="domain" description="FMN hydroxy acid dehydrogenase" evidence="8">
    <location>
        <begin position="23"/>
        <end position="406"/>
    </location>
</feature>
<dbReference type="KEGG" id="atq:GH723_03300"/>
<keyword evidence="10" id="KW-1185">Reference proteome</keyword>
<dbReference type="PROSITE" id="PS51349">
    <property type="entry name" value="FMN_HYDROXY_ACID_DH_2"/>
    <property type="match status" value="1"/>
</dbReference>
<dbReference type="GO" id="GO:0016614">
    <property type="term" value="F:oxidoreductase activity, acting on CH-OH group of donors"/>
    <property type="evidence" value="ECO:0007669"/>
    <property type="project" value="UniProtKB-ARBA"/>
</dbReference>
<evidence type="ECO:0000256" key="5">
    <source>
        <dbReference type="ARBA" id="ARBA00024042"/>
    </source>
</evidence>
<dbReference type="InterPro" id="IPR013785">
    <property type="entry name" value="Aldolase_TIM"/>
</dbReference>
<feature type="binding site" evidence="7">
    <location>
        <position position="131"/>
    </location>
    <ligand>
        <name>FMN</name>
        <dbReference type="ChEBI" id="CHEBI:58210"/>
    </ligand>
</feature>
<feature type="binding site" evidence="7">
    <location>
        <position position="49"/>
    </location>
    <ligand>
        <name>glyoxylate</name>
        <dbReference type="ChEBI" id="CHEBI:36655"/>
    </ligand>
</feature>
<evidence type="ECO:0000256" key="6">
    <source>
        <dbReference type="PIRSR" id="PIRSR000138-1"/>
    </source>
</evidence>
<dbReference type="CDD" id="cd02809">
    <property type="entry name" value="alpha_hydroxyacid_oxid_FMN"/>
    <property type="match status" value="1"/>
</dbReference>
<feature type="binding site" evidence="7">
    <location>
        <begin position="332"/>
        <end position="336"/>
    </location>
    <ligand>
        <name>FMN</name>
        <dbReference type="ChEBI" id="CHEBI:58210"/>
    </ligand>
</feature>
<evidence type="ECO:0000313" key="9">
    <source>
        <dbReference type="EMBL" id="QGG96950.1"/>
    </source>
</evidence>
<dbReference type="PANTHER" id="PTHR10578">
    <property type="entry name" value="S -2-HYDROXY-ACID OXIDASE-RELATED"/>
    <property type="match status" value="1"/>
</dbReference>
<dbReference type="AlphaFoldDB" id="A0A5Q2RSR2"/>
<dbReference type="PANTHER" id="PTHR10578:SF107">
    <property type="entry name" value="2-HYDROXYACID OXIDASE 1"/>
    <property type="match status" value="1"/>
</dbReference>
<proteinExistence type="inferred from homology"/>
<feature type="binding site" evidence="7">
    <location>
        <position position="152"/>
    </location>
    <ligand>
        <name>FMN</name>
        <dbReference type="ChEBI" id="CHEBI:58210"/>
    </ligand>
</feature>
<comment type="similarity">
    <text evidence="5">Belongs to the FMN-dependent alpha-hydroxy acid dehydrogenase family.</text>
</comment>
<dbReference type="InterPro" id="IPR000262">
    <property type="entry name" value="FMN-dep_DH"/>
</dbReference>
<gene>
    <name evidence="9" type="ORF">GH723_03300</name>
</gene>
<dbReference type="FunFam" id="3.20.20.70:FF:000029">
    <property type="entry name" value="L-lactate dehydrogenase"/>
    <property type="match status" value="1"/>
</dbReference>
<evidence type="ECO:0000256" key="7">
    <source>
        <dbReference type="PIRSR" id="PIRSR000138-2"/>
    </source>
</evidence>
<protein>
    <submittedName>
        <fullName evidence="9">Alpha-hydroxy-acid oxidizing protein</fullName>
    </submittedName>
</protein>
<dbReference type="SUPFAM" id="SSF51395">
    <property type="entry name" value="FMN-linked oxidoreductases"/>
    <property type="match status" value="1"/>
</dbReference>
<reference evidence="9 10" key="1">
    <citation type="submission" date="2019-11" db="EMBL/GenBank/DDBJ databases">
        <authorList>
            <person name="He Y."/>
        </authorList>
    </citation>
    <scope>NUCLEOTIDE SEQUENCE [LARGE SCALE GENOMIC DNA]</scope>
    <source>
        <strain evidence="9 10">SCSIO 58843</strain>
    </source>
</reference>
<feature type="binding site" evidence="7">
    <location>
        <begin position="102"/>
        <end position="104"/>
    </location>
    <ligand>
        <name>FMN</name>
        <dbReference type="ChEBI" id="CHEBI:58210"/>
    </ligand>
</feature>
<accession>A0A5Q2RSR2</accession>
<dbReference type="PROSITE" id="PS00557">
    <property type="entry name" value="FMN_HYDROXY_ACID_DH_1"/>
    <property type="match status" value="1"/>
</dbReference>